<dbReference type="PANTHER" id="PTHR11017:SF300">
    <property type="entry name" value="RESISTANCE PROTEIN (TIR-NBS-LRR CLASS), PUTATIVE-RELATED"/>
    <property type="match status" value="1"/>
</dbReference>
<sequence length="530" mass="61229">MSEPKIRDVLISCAEDTHQGFVGHLFKSLTDLGFSVKVVSGDHRDLKEEEIECFRVFIIVFSHHYATSSSRLDKLTEIINKYGAAEDRRIFPFFFEVEPNHVRFQSGSFEIAFDSHANRVESECLQRWKITLKKVTDFSGWSFNRSEKTYQYQVIEKIVQKVSDHVACSVGLHCRVEKVNDLLKSESDDTVRVLVYGESGIGKTTVVRGVCRSNGGKFAYYCFLEKVGENLRNHGSRHLIRMLFSKIIGDNDSEFGTEEILRKKGKQLGKSLLVFEDIFDQEQLEYIVKVASDCFSFNSKVIITAEKNCFLKCPEIEIYEVERLTKQESTDLFILKAFNCRNPKIKHLKIITQAVTMAPWVPYTLELIASYFREKSAEHCQRILDEYEKIPNEKKKQVIVQMIFDALSCDQKKMLIHIAYNLIGQEKAIVEDRLHRLFGVWAKDGIDMLLHKSLVKIDEQGQVTMHHLTHNMVKDMEYGKKEDQPASNYGSMCDLMELDKNGYVMEEIQPSSNDYEPMEYEYQNCSTSSS</sequence>
<feature type="domain" description="TIR" evidence="3">
    <location>
        <begin position="5"/>
        <end position="166"/>
    </location>
</feature>
<evidence type="ECO:0000313" key="5">
    <source>
        <dbReference type="EnsemblPlants" id="KRH20694"/>
    </source>
</evidence>
<gene>
    <name evidence="5" type="primary">LOC100775324</name>
    <name evidence="4" type="ORF">GLYMA_13G194900</name>
</gene>
<dbReference type="GO" id="GO:0007165">
    <property type="term" value="P:signal transduction"/>
    <property type="evidence" value="ECO:0007669"/>
    <property type="project" value="InterPro"/>
</dbReference>
<organism evidence="5">
    <name type="scientific">Glycine max</name>
    <name type="common">Soybean</name>
    <name type="synonym">Glycine hispida</name>
    <dbReference type="NCBI Taxonomy" id="3847"/>
    <lineage>
        <taxon>Eukaryota</taxon>
        <taxon>Viridiplantae</taxon>
        <taxon>Streptophyta</taxon>
        <taxon>Embryophyta</taxon>
        <taxon>Tracheophyta</taxon>
        <taxon>Spermatophyta</taxon>
        <taxon>Magnoliopsida</taxon>
        <taxon>eudicotyledons</taxon>
        <taxon>Gunneridae</taxon>
        <taxon>Pentapetalae</taxon>
        <taxon>rosids</taxon>
        <taxon>fabids</taxon>
        <taxon>Fabales</taxon>
        <taxon>Fabaceae</taxon>
        <taxon>Papilionoideae</taxon>
        <taxon>50 kb inversion clade</taxon>
        <taxon>NPAAA clade</taxon>
        <taxon>indigoferoid/millettioid clade</taxon>
        <taxon>Phaseoleae</taxon>
        <taxon>Glycine</taxon>
        <taxon>Glycine subgen. Soja</taxon>
    </lineage>
</organism>
<dbReference type="GO" id="GO:0006952">
    <property type="term" value="P:defense response"/>
    <property type="evidence" value="ECO:0007669"/>
    <property type="project" value="UniProtKB-KW"/>
</dbReference>
<dbReference type="SUPFAM" id="SSF46785">
    <property type="entry name" value="Winged helix' DNA-binding domain"/>
    <property type="match status" value="1"/>
</dbReference>
<name>I1M0S0_SOYBN</name>
<reference evidence="5" key="2">
    <citation type="submission" date="2018-02" db="UniProtKB">
        <authorList>
            <consortium name="EnsemblPlants"/>
        </authorList>
    </citation>
    <scope>IDENTIFICATION</scope>
    <source>
        <strain evidence="5">Williams 82</strain>
    </source>
</reference>
<dbReference type="SMR" id="I1M0S0"/>
<dbReference type="GeneID" id="100775324"/>
<reference evidence="4" key="3">
    <citation type="submission" date="2018-07" db="EMBL/GenBank/DDBJ databases">
        <title>WGS assembly of Glycine max.</title>
        <authorList>
            <person name="Schmutz J."/>
            <person name="Cannon S."/>
            <person name="Schlueter J."/>
            <person name="Ma J."/>
            <person name="Mitros T."/>
            <person name="Nelson W."/>
            <person name="Hyten D."/>
            <person name="Song Q."/>
            <person name="Thelen J."/>
            <person name="Cheng J."/>
            <person name="Xu D."/>
            <person name="Hellsten U."/>
            <person name="May G."/>
            <person name="Yu Y."/>
            <person name="Sakurai T."/>
            <person name="Umezawa T."/>
            <person name="Bhattacharyya M."/>
            <person name="Sandhu D."/>
            <person name="Valliyodan B."/>
            <person name="Lindquist E."/>
            <person name="Peto M."/>
            <person name="Grant D."/>
            <person name="Shu S."/>
            <person name="Goodstein D."/>
            <person name="Barry K."/>
            <person name="Futrell-Griggs M."/>
            <person name="Abernathy B."/>
            <person name="Du J."/>
            <person name="Tian Z."/>
            <person name="Zhu L."/>
            <person name="Gill N."/>
            <person name="Joshi T."/>
            <person name="Libault M."/>
            <person name="Sethuraman A."/>
            <person name="Zhang X."/>
            <person name="Shinozaki K."/>
            <person name="Nguyen H."/>
            <person name="Wing R."/>
            <person name="Cregan P."/>
            <person name="Specht J."/>
            <person name="Grimwood J."/>
            <person name="Rokhsar D."/>
            <person name="Stacey G."/>
            <person name="Shoemaker R."/>
            <person name="Jackson S."/>
        </authorList>
    </citation>
    <scope>NUCLEOTIDE SEQUENCE</scope>
    <source>
        <tissue evidence="4">Callus</tissue>
    </source>
</reference>
<dbReference type="Proteomes" id="UP000008827">
    <property type="component" value="Chromosome 13"/>
</dbReference>
<dbReference type="RefSeq" id="XP_003542820.1">
    <property type="nucleotide sequence ID" value="XM_003542772.5"/>
</dbReference>
<dbReference type="InterPro" id="IPR027417">
    <property type="entry name" value="P-loop_NTPase"/>
</dbReference>
<dbReference type="OrthoDB" id="1434728at2759"/>
<dbReference type="Gramene" id="KRH20694">
    <property type="protein sequence ID" value="KRH20694"/>
    <property type="gene ID" value="GLYMA_13G194900"/>
</dbReference>
<evidence type="ECO:0000259" key="3">
    <source>
        <dbReference type="PROSITE" id="PS50104"/>
    </source>
</evidence>
<feature type="region of interest" description="Disordered" evidence="2">
    <location>
        <begin position="510"/>
        <end position="530"/>
    </location>
</feature>
<dbReference type="InterPro" id="IPR044974">
    <property type="entry name" value="Disease_R_plants"/>
</dbReference>
<keyword evidence="1" id="KW-0611">Plant defense</keyword>
<keyword evidence="6" id="KW-1185">Reference proteome</keyword>
<dbReference type="GO" id="GO:0043531">
    <property type="term" value="F:ADP binding"/>
    <property type="evidence" value="ECO:0007669"/>
    <property type="project" value="InterPro"/>
</dbReference>
<dbReference type="Gene3D" id="3.40.50.10140">
    <property type="entry name" value="Toll/interleukin-1 receptor homology (TIR) domain"/>
    <property type="match status" value="1"/>
</dbReference>
<dbReference type="PROSITE" id="PS50104">
    <property type="entry name" value="TIR"/>
    <property type="match status" value="1"/>
</dbReference>
<dbReference type="InterPro" id="IPR036390">
    <property type="entry name" value="WH_DNA-bd_sf"/>
</dbReference>
<dbReference type="PaxDb" id="3847-GLYMA13G26650.1"/>
<dbReference type="EMBL" id="CM000846">
    <property type="protein sequence ID" value="KRH20694.1"/>
    <property type="molecule type" value="Genomic_DNA"/>
</dbReference>
<evidence type="ECO:0000313" key="4">
    <source>
        <dbReference type="EMBL" id="KRH20694.1"/>
    </source>
</evidence>
<protein>
    <recommendedName>
        <fullName evidence="3">TIR domain-containing protein</fullName>
    </recommendedName>
</protein>
<dbReference type="HOGENOM" id="CLU_001561_2_1_1"/>
<dbReference type="InterPro" id="IPR000157">
    <property type="entry name" value="TIR_dom"/>
</dbReference>
<dbReference type="Pfam" id="PF01582">
    <property type="entry name" value="TIR"/>
    <property type="match status" value="1"/>
</dbReference>
<dbReference type="InterPro" id="IPR035897">
    <property type="entry name" value="Toll_tir_struct_dom_sf"/>
</dbReference>
<dbReference type="SUPFAM" id="SSF52200">
    <property type="entry name" value="Toll/Interleukin receptor TIR domain"/>
    <property type="match status" value="1"/>
</dbReference>
<evidence type="ECO:0000313" key="6">
    <source>
        <dbReference type="Proteomes" id="UP000008827"/>
    </source>
</evidence>
<dbReference type="KEGG" id="gmx:100775324"/>
<dbReference type="AlphaFoldDB" id="I1M0S0"/>
<evidence type="ECO:0000256" key="1">
    <source>
        <dbReference type="ARBA" id="ARBA00022821"/>
    </source>
</evidence>
<dbReference type="SMART" id="SM00255">
    <property type="entry name" value="TIR"/>
    <property type="match status" value="1"/>
</dbReference>
<accession>I1M0S0</accession>
<reference evidence="4 5" key="1">
    <citation type="journal article" date="2010" name="Nature">
        <title>Genome sequence of the palaeopolyploid soybean.</title>
        <authorList>
            <person name="Schmutz J."/>
            <person name="Cannon S.B."/>
            <person name="Schlueter J."/>
            <person name="Ma J."/>
            <person name="Mitros T."/>
            <person name="Nelson W."/>
            <person name="Hyten D.L."/>
            <person name="Song Q."/>
            <person name="Thelen J.J."/>
            <person name="Cheng J."/>
            <person name="Xu D."/>
            <person name="Hellsten U."/>
            <person name="May G.D."/>
            <person name="Yu Y."/>
            <person name="Sakurai T."/>
            <person name="Umezawa T."/>
            <person name="Bhattacharyya M.K."/>
            <person name="Sandhu D."/>
            <person name="Valliyodan B."/>
            <person name="Lindquist E."/>
            <person name="Peto M."/>
            <person name="Grant D."/>
            <person name="Shu S."/>
            <person name="Goodstein D."/>
            <person name="Barry K."/>
            <person name="Futrell-Griggs M."/>
            <person name="Abernathy B."/>
            <person name="Du J."/>
            <person name="Tian Z."/>
            <person name="Zhu L."/>
            <person name="Gill N."/>
            <person name="Joshi T."/>
            <person name="Libault M."/>
            <person name="Sethuraman A."/>
            <person name="Zhang X.-C."/>
            <person name="Shinozaki K."/>
            <person name="Nguyen H.T."/>
            <person name="Wing R.A."/>
            <person name="Cregan P."/>
            <person name="Specht J."/>
            <person name="Grimwood J."/>
            <person name="Rokhsar D."/>
            <person name="Stacey G."/>
            <person name="Shoemaker R.C."/>
            <person name="Jackson S.A."/>
        </authorList>
    </citation>
    <scope>NUCLEOTIDE SEQUENCE [LARGE SCALE GENOMIC DNA]</scope>
    <source>
        <strain evidence="5">cv. Williams 82</strain>
        <tissue evidence="4">Callus</tissue>
    </source>
</reference>
<dbReference type="Gene3D" id="3.40.50.300">
    <property type="entry name" value="P-loop containing nucleotide triphosphate hydrolases"/>
    <property type="match status" value="1"/>
</dbReference>
<evidence type="ECO:0000256" key="2">
    <source>
        <dbReference type="SAM" id="MobiDB-lite"/>
    </source>
</evidence>
<dbReference type="EnsemblPlants" id="KRH20694">
    <property type="protein sequence ID" value="KRH20694"/>
    <property type="gene ID" value="GLYMA_13G194900"/>
</dbReference>
<dbReference type="PANTHER" id="PTHR11017">
    <property type="entry name" value="LEUCINE-RICH REPEAT-CONTAINING PROTEIN"/>
    <property type="match status" value="1"/>
</dbReference>
<dbReference type="SUPFAM" id="SSF52540">
    <property type="entry name" value="P-loop containing nucleoside triphosphate hydrolases"/>
    <property type="match status" value="1"/>
</dbReference>
<proteinExistence type="predicted"/>